<dbReference type="EMBL" id="VSRR010035237">
    <property type="protein sequence ID" value="MPC72695.1"/>
    <property type="molecule type" value="Genomic_DNA"/>
</dbReference>
<evidence type="ECO:0000313" key="1">
    <source>
        <dbReference type="EMBL" id="MPC72695.1"/>
    </source>
</evidence>
<sequence>MCSYRGEERAQEMVVTEIKTAVMVAAMMGRVGPQHRTPQVLGKYEWQEASPERRHGIRLGREGNLIGPLYDLWYVYARCLRVLASPGSSRCFGCVG</sequence>
<protein>
    <submittedName>
        <fullName evidence="1">Uncharacterized protein</fullName>
    </submittedName>
</protein>
<accession>A0A5B7HSH3</accession>
<dbReference type="Proteomes" id="UP000324222">
    <property type="component" value="Unassembled WGS sequence"/>
</dbReference>
<name>A0A5B7HSH3_PORTR</name>
<organism evidence="1 2">
    <name type="scientific">Portunus trituberculatus</name>
    <name type="common">Swimming crab</name>
    <name type="synonym">Neptunus trituberculatus</name>
    <dbReference type="NCBI Taxonomy" id="210409"/>
    <lineage>
        <taxon>Eukaryota</taxon>
        <taxon>Metazoa</taxon>
        <taxon>Ecdysozoa</taxon>
        <taxon>Arthropoda</taxon>
        <taxon>Crustacea</taxon>
        <taxon>Multicrustacea</taxon>
        <taxon>Malacostraca</taxon>
        <taxon>Eumalacostraca</taxon>
        <taxon>Eucarida</taxon>
        <taxon>Decapoda</taxon>
        <taxon>Pleocyemata</taxon>
        <taxon>Brachyura</taxon>
        <taxon>Eubrachyura</taxon>
        <taxon>Portunoidea</taxon>
        <taxon>Portunidae</taxon>
        <taxon>Portuninae</taxon>
        <taxon>Portunus</taxon>
    </lineage>
</organism>
<keyword evidence="2" id="KW-1185">Reference proteome</keyword>
<proteinExistence type="predicted"/>
<dbReference type="AlphaFoldDB" id="A0A5B7HSH3"/>
<gene>
    <name evidence="1" type="ORF">E2C01_067007</name>
</gene>
<reference evidence="1 2" key="1">
    <citation type="submission" date="2019-05" db="EMBL/GenBank/DDBJ databases">
        <title>Another draft genome of Portunus trituberculatus and its Hox gene families provides insights of decapod evolution.</title>
        <authorList>
            <person name="Jeong J.-H."/>
            <person name="Song I."/>
            <person name="Kim S."/>
            <person name="Choi T."/>
            <person name="Kim D."/>
            <person name="Ryu S."/>
            <person name="Kim W."/>
        </authorList>
    </citation>
    <scope>NUCLEOTIDE SEQUENCE [LARGE SCALE GENOMIC DNA]</scope>
    <source>
        <tissue evidence="1">Muscle</tissue>
    </source>
</reference>
<evidence type="ECO:0000313" key="2">
    <source>
        <dbReference type="Proteomes" id="UP000324222"/>
    </source>
</evidence>
<comment type="caution">
    <text evidence="1">The sequence shown here is derived from an EMBL/GenBank/DDBJ whole genome shotgun (WGS) entry which is preliminary data.</text>
</comment>